<evidence type="ECO:0000256" key="11">
    <source>
        <dbReference type="ARBA" id="ARBA00022777"/>
    </source>
</evidence>
<dbReference type="GO" id="GO:0005886">
    <property type="term" value="C:plasma membrane"/>
    <property type="evidence" value="ECO:0007669"/>
    <property type="project" value="UniProtKB-SubCell"/>
</dbReference>
<dbReference type="InterPro" id="IPR003594">
    <property type="entry name" value="HATPase_dom"/>
</dbReference>
<dbReference type="PANTHER" id="PTHR43304">
    <property type="entry name" value="PHYTOCHROME-LIKE PROTEIN CPH1"/>
    <property type="match status" value="1"/>
</dbReference>
<keyword evidence="6" id="KW-0597">Phosphoprotein</keyword>
<dbReference type="Gene3D" id="3.30.450.20">
    <property type="entry name" value="PAS domain"/>
    <property type="match status" value="3"/>
</dbReference>
<sequence>MQPTSLLLLLSSGPVQTLLTSEYSPRRALYMAHPWLLWTNVLSDVLTVISYASFLLGLRWLLSRIKHIPGIRAHLWVFAAFKIFVAASGATILIRIINIWFPLYQFSIALKIICATASIPAGILFAWRSQAIAKNITRFFDLLVSDQQRSEALRKSEEFLERTGTIAGVGGWEVDLVTNEVTWSAETYRIHRVPLDYKPTLKEGLAFYTPECRPIITAAVQRACEGGEGWDLELSVTRCDGVRIWVRTVGAAELKDGVPIRLAGAFQDVTARVAERTALRDANERVALATDSGGIGIWDWDIAKGFVHCDRWMHRLHGMTYTGEPADEMLWREQLHPDDRESVVGALHDALAGGKPYDMEFRVLWQDGSIHNIRATAQISRDDAGEPIRMVGANWDVTESRQLTAALAQQHELLRVTLQSIGDGVITTDAYSNITWMNPVAERMTAWSVSEAIGLPITEVFQIVHAESGAAVNNPVVVCLASRSATNLAPNTNLISRDGSQLGIEDSAAPILGDRGELRGAVLVFHDATEQRSLIAETRRVDKMELKLKDDFLSHVSHELRSPLTSIYSFSSIIADGLAGSTTAEQKQYLGIVLKNVEQLQFMIEDLLTVTQMREGKLSIHPQAISAQEAVSDTIDTMQGAAARKNLSLRSECQIEIDNAYADPTRLRQILIILLDNAIKFTPEGGTISVQVSEESAGYLLVQVSDTGCGIPPEQRGRVFENLYQIDRAGQGEPNGSGRNGLGLGLHIAKDLVTRQGGRIRISDAPQRGTVFSFTVPTCAGKLAGFAASDEWMATA</sequence>
<proteinExistence type="predicted"/>
<keyword evidence="9" id="KW-0677">Repeat</keyword>
<dbReference type="InterPro" id="IPR000700">
    <property type="entry name" value="PAS-assoc_C"/>
</dbReference>
<evidence type="ECO:0000256" key="13">
    <source>
        <dbReference type="ARBA" id="ARBA00023136"/>
    </source>
</evidence>
<reference evidence="19" key="2">
    <citation type="submission" date="2019-02" db="EMBL/GenBank/DDBJ databases">
        <title>Granulicella sibirica sp. nov., a psychrotolerant acidobacterium isolated from an organic soil layer in forested tundra, West Siberia.</title>
        <authorList>
            <person name="Oshkin I.Y."/>
            <person name="Kulichevskaya I.S."/>
            <person name="Rijpstra W.I.C."/>
            <person name="Sinninghe Damste J.S."/>
            <person name="Rakitin A.L."/>
            <person name="Ravin N.V."/>
            <person name="Dedysh S.N."/>
        </authorList>
    </citation>
    <scope>NUCLEOTIDE SEQUENCE [LARGE SCALE GENOMIC DNA]</scope>
    <source>
        <strain evidence="19">AF10</strain>
    </source>
</reference>
<dbReference type="AlphaFoldDB" id="A0A4Q0SWF0"/>
<dbReference type="NCBIfam" id="TIGR00229">
    <property type="entry name" value="sensory_box"/>
    <property type="match status" value="2"/>
</dbReference>
<evidence type="ECO:0000256" key="6">
    <source>
        <dbReference type="ARBA" id="ARBA00022553"/>
    </source>
</evidence>
<dbReference type="Gene3D" id="2.10.70.100">
    <property type="match status" value="1"/>
</dbReference>
<evidence type="ECO:0000259" key="16">
    <source>
        <dbReference type="PROSITE" id="PS50112"/>
    </source>
</evidence>
<dbReference type="PROSITE" id="PS50112">
    <property type="entry name" value="PAS"/>
    <property type="match status" value="1"/>
</dbReference>
<evidence type="ECO:0000256" key="2">
    <source>
        <dbReference type="ARBA" id="ARBA00004429"/>
    </source>
</evidence>
<comment type="caution">
    <text evidence="18">The sequence shown here is derived from an EMBL/GenBank/DDBJ whole genome shotgun (WGS) entry which is preliminary data.</text>
</comment>
<dbReference type="InterPro" id="IPR035965">
    <property type="entry name" value="PAS-like_dom_sf"/>
</dbReference>
<comment type="catalytic activity">
    <reaction evidence="1">
        <text>ATP + protein L-histidine = ADP + protein N-phospho-L-histidine.</text>
        <dbReference type="EC" id="2.7.13.3"/>
    </reaction>
</comment>
<name>A0A4Q0SWF0_9BACT</name>
<comment type="subcellular location">
    <subcellularLocation>
        <location evidence="2">Cell inner membrane</location>
        <topology evidence="2">Multi-pass membrane protein</topology>
    </subcellularLocation>
</comment>
<dbReference type="InterPro" id="IPR013767">
    <property type="entry name" value="PAS_fold"/>
</dbReference>
<accession>A0A4Q0SWF0</accession>
<evidence type="ECO:0000313" key="19">
    <source>
        <dbReference type="Proteomes" id="UP000289437"/>
    </source>
</evidence>
<protein>
    <recommendedName>
        <fullName evidence="3">histidine kinase</fullName>
        <ecNumber evidence="3">2.7.13.3</ecNumber>
    </recommendedName>
</protein>
<dbReference type="Pfam" id="PF00989">
    <property type="entry name" value="PAS"/>
    <property type="match status" value="1"/>
</dbReference>
<dbReference type="Proteomes" id="UP000289437">
    <property type="component" value="Unassembled WGS sequence"/>
</dbReference>
<dbReference type="CDD" id="cd00082">
    <property type="entry name" value="HisKA"/>
    <property type="match status" value="1"/>
</dbReference>
<dbReference type="InterPro" id="IPR052162">
    <property type="entry name" value="Sensor_kinase/Photoreceptor"/>
</dbReference>
<dbReference type="SMART" id="SM00086">
    <property type="entry name" value="PAC"/>
    <property type="match status" value="3"/>
</dbReference>
<feature type="domain" description="PAC" evidence="17">
    <location>
        <begin position="488"/>
        <end position="540"/>
    </location>
</feature>
<feature type="domain" description="Histidine kinase" evidence="15">
    <location>
        <begin position="555"/>
        <end position="780"/>
    </location>
</feature>
<dbReference type="Gene3D" id="1.10.287.130">
    <property type="match status" value="1"/>
</dbReference>
<evidence type="ECO:0000256" key="4">
    <source>
        <dbReference type="ARBA" id="ARBA00022475"/>
    </source>
</evidence>
<evidence type="ECO:0000313" key="18">
    <source>
        <dbReference type="EMBL" id="RXH54752.1"/>
    </source>
</evidence>
<dbReference type="SUPFAM" id="SSF47384">
    <property type="entry name" value="Homodimeric domain of signal transducing histidine kinase"/>
    <property type="match status" value="1"/>
</dbReference>
<dbReference type="GO" id="GO:0000166">
    <property type="term" value="F:nucleotide binding"/>
    <property type="evidence" value="ECO:0007669"/>
    <property type="project" value="UniProtKB-KW"/>
</dbReference>
<dbReference type="InterPro" id="IPR003661">
    <property type="entry name" value="HisK_dim/P_dom"/>
</dbReference>
<dbReference type="InterPro" id="IPR001610">
    <property type="entry name" value="PAC"/>
</dbReference>
<evidence type="ECO:0000259" key="17">
    <source>
        <dbReference type="PROSITE" id="PS50113"/>
    </source>
</evidence>
<keyword evidence="12 14" id="KW-1133">Transmembrane helix</keyword>
<dbReference type="PROSITE" id="PS50113">
    <property type="entry name" value="PAC"/>
    <property type="match status" value="2"/>
</dbReference>
<dbReference type="GO" id="GO:0000155">
    <property type="term" value="F:phosphorelay sensor kinase activity"/>
    <property type="evidence" value="ECO:0007669"/>
    <property type="project" value="InterPro"/>
</dbReference>
<dbReference type="Pfam" id="PF02518">
    <property type="entry name" value="HATPase_c"/>
    <property type="match status" value="1"/>
</dbReference>
<dbReference type="SUPFAM" id="SSF55785">
    <property type="entry name" value="PYP-like sensor domain (PAS domain)"/>
    <property type="match status" value="3"/>
</dbReference>
<feature type="transmembrane region" description="Helical" evidence="14">
    <location>
        <begin position="74"/>
        <end position="97"/>
    </location>
</feature>
<evidence type="ECO:0000256" key="14">
    <source>
        <dbReference type="SAM" id="Phobius"/>
    </source>
</evidence>
<dbReference type="SMART" id="SM00091">
    <property type="entry name" value="PAS"/>
    <property type="match status" value="2"/>
</dbReference>
<evidence type="ECO:0000256" key="7">
    <source>
        <dbReference type="ARBA" id="ARBA00022679"/>
    </source>
</evidence>
<dbReference type="EC" id="2.7.13.3" evidence="3"/>
<reference evidence="18 19" key="1">
    <citation type="submission" date="2018-11" db="EMBL/GenBank/DDBJ databases">
        <authorList>
            <person name="Mardanov A.V."/>
            <person name="Ravin N.V."/>
            <person name="Dedysh S.N."/>
        </authorList>
    </citation>
    <scope>NUCLEOTIDE SEQUENCE [LARGE SCALE GENOMIC DNA]</scope>
    <source>
        <strain evidence="18 19">AF10</strain>
    </source>
</reference>
<dbReference type="PANTHER" id="PTHR43304:SF1">
    <property type="entry name" value="PAC DOMAIN-CONTAINING PROTEIN"/>
    <property type="match status" value="1"/>
</dbReference>
<dbReference type="PROSITE" id="PS50109">
    <property type="entry name" value="HIS_KIN"/>
    <property type="match status" value="1"/>
</dbReference>
<dbReference type="InterPro" id="IPR000014">
    <property type="entry name" value="PAS"/>
</dbReference>
<dbReference type="Pfam" id="PF08447">
    <property type="entry name" value="PAS_3"/>
    <property type="match status" value="1"/>
</dbReference>
<evidence type="ECO:0000256" key="5">
    <source>
        <dbReference type="ARBA" id="ARBA00022519"/>
    </source>
</evidence>
<dbReference type="InterPro" id="IPR005467">
    <property type="entry name" value="His_kinase_dom"/>
</dbReference>
<dbReference type="SMART" id="SM00388">
    <property type="entry name" value="HisKA"/>
    <property type="match status" value="1"/>
</dbReference>
<keyword evidence="11" id="KW-0418">Kinase</keyword>
<feature type="domain" description="PAS" evidence="16">
    <location>
        <begin position="410"/>
        <end position="468"/>
    </location>
</feature>
<evidence type="ECO:0000256" key="3">
    <source>
        <dbReference type="ARBA" id="ARBA00012438"/>
    </source>
</evidence>
<keyword evidence="10" id="KW-0547">Nucleotide-binding</keyword>
<keyword evidence="7" id="KW-0808">Transferase</keyword>
<feature type="transmembrane region" description="Helical" evidence="14">
    <location>
        <begin position="41"/>
        <end position="62"/>
    </location>
</feature>
<dbReference type="InterPro" id="IPR036097">
    <property type="entry name" value="HisK_dim/P_sf"/>
</dbReference>
<dbReference type="PRINTS" id="PR00344">
    <property type="entry name" value="BCTRLSENSOR"/>
</dbReference>
<dbReference type="CDD" id="cd00130">
    <property type="entry name" value="PAS"/>
    <property type="match status" value="2"/>
</dbReference>
<dbReference type="FunFam" id="2.10.70.100:FF:000001">
    <property type="entry name" value="Sensory transduction histidine kinase"/>
    <property type="match status" value="1"/>
</dbReference>
<gene>
    <name evidence="18" type="ORF">GRAN_3856</name>
</gene>
<dbReference type="SUPFAM" id="SSF55874">
    <property type="entry name" value="ATPase domain of HSP90 chaperone/DNA topoisomerase II/histidine kinase"/>
    <property type="match status" value="1"/>
</dbReference>
<keyword evidence="5" id="KW-0997">Cell inner membrane</keyword>
<dbReference type="Pfam" id="PF00512">
    <property type="entry name" value="HisKA"/>
    <property type="match status" value="1"/>
</dbReference>
<keyword evidence="8 14" id="KW-0812">Transmembrane</keyword>
<keyword evidence="13 14" id="KW-0472">Membrane</keyword>
<dbReference type="InterPro" id="IPR036890">
    <property type="entry name" value="HATPase_C_sf"/>
</dbReference>
<feature type="domain" description="PAC" evidence="17">
    <location>
        <begin position="357"/>
        <end position="409"/>
    </location>
</feature>
<evidence type="ECO:0000256" key="10">
    <source>
        <dbReference type="ARBA" id="ARBA00022741"/>
    </source>
</evidence>
<dbReference type="EMBL" id="RDSM01000003">
    <property type="protein sequence ID" value="RXH54752.1"/>
    <property type="molecule type" value="Genomic_DNA"/>
</dbReference>
<evidence type="ECO:0000256" key="1">
    <source>
        <dbReference type="ARBA" id="ARBA00000085"/>
    </source>
</evidence>
<keyword evidence="19" id="KW-1185">Reference proteome</keyword>
<dbReference type="GO" id="GO:0006355">
    <property type="term" value="P:regulation of DNA-templated transcription"/>
    <property type="evidence" value="ECO:0007669"/>
    <property type="project" value="InterPro"/>
</dbReference>
<dbReference type="Gene3D" id="3.30.565.10">
    <property type="entry name" value="Histidine kinase-like ATPase, C-terminal domain"/>
    <property type="match status" value="1"/>
</dbReference>
<evidence type="ECO:0000259" key="15">
    <source>
        <dbReference type="PROSITE" id="PS50109"/>
    </source>
</evidence>
<evidence type="ECO:0000256" key="8">
    <source>
        <dbReference type="ARBA" id="ARBA00022692"/>
    </source>
</evidence>
<keyword evidence="4" id="KW-1003">Cell membrane</keyword>
<organism evidence="18 19">
    <name type="scientific">Granulicella sibirica</name>
    <dbReference type="NCBI Taxonomy" id="2479048"/>
    <lineage>
        <taxon>Bacteria</taxon>
        <taxon>Pseudomonadati</taxon>
        <taxon>Acidobacteriota</taxon>
        <taxon>Terriglobia</taxon>
        <taxon>Terriglobales</taxon>
        <taxon>Acidobacteriaceae</taxon>
        <taxon>Granulicella</taxon>
    </lineage>
</organism>
<dbReference type="InterPro" id="IPR004358">
    <property type="entry name" value="Sig_transdc_His_kin-like_C"/>
</dbReference>
<evidence type="ECO:0000256" key="12">
    <source>
        <dbReference type="ARBA" id="ARBA00022989"/>
    </source>
</evidence>
<dbReference type="Pfam" id="PF13426">
    <property type="entry name" value="PAS_9"/>
    <property type="match status" value="1"/>
</dbReference>
<dbReference type="InterPro" id="IPR013655">
    <property type="entry name" value="PAS_fold_3"/>
</dbReference>
<evidence type="ECO:0000256" key="9">
    <source>
        <dbReference type="ARBA" id="ARBA00022737"/>
    </source>
</evidence>
<dbReference type="SMART" id="SM00387">
    <property type="entry name" value="HATPase_c"/>
    <property type="match status" value="1"/>
</dbReference>